<dbReference type="InterPro" id="IPR050855">
    <property type="entry name" value="NDM-1-like"/>
</dbReference>
<accession>A0A381ZFI3</accession>
<name>A0A381ZFI3_9ZZZZ</name>
<dbReference type="AlphaFoldDB" id="A0A381ZFI3"/>
<gene>
    <name evidence="2" type="ORF">METZ01_LOCUS140919</name>
</gene>
<dbReference type="PANTHER" id="PTHR42951:SF4">
    <property type="entry name" value="ACYL-COENZYME A THIOESTERASE MBLAC2"/>
    <property type="match status" value="1"/>
</dbReference>
<dbReference type="InterPro" id="IPR001279">
    <property type="entry name" value="Metallo-B-lactamas"/>
</dbReference>
<proteinExistence type="predicted"/>
<reference evidence="2" key="1">
    <citation type="submission" date="2018-05" db="EMBL/GenBank/DDBJ databases">
        <authorList>
            <person name="Lanie J.A."/>
            <person name="Ng W.-L."/>
            <person name="Kazmierczak K.M."/>
            <person name="Andrzejewski T.M."/>
            <person name="Davidsen T.M."/>
            <person name="Wayne K.J."/>
            <person name="Tettelin H."/>
            <person name="Glass J.I."/>
            <person name="Rusch D."/>
            <person name="Podicherti R."/>
            <person name="Tsui H.-C.T."/>
            <person name="Winkler M.E."/>
        </authorList>
    </citation>
    <scope>NUCLEOTIDE SEQUENCE</scope>
</reference>
<evidence type="ECO:0000259" key="1">
    <source>
        <dbReference type="SMART" id="SM00849"/>
    </source>
</evidence>
<dbReference type="SMART" id="SM00849">
    <property type="entry name" value="Lactamase_B"/>
    <property type="match status" value="1"/>
</dbReference>
<dbReference type="EMBL" id="UINC01021140">
    <property type="protein sequence ID" value="SVA88065.1"/>
    <property type="molecule type" value="Genomic_DNA"/>
</dbReference>
<protein>
    <recommendedName>
        <fullName evidence="1">Metallo-beta-lactamase domain-containing protein</fullName>
    </recommendedName>
</protein>
<dbReference type="SUPFAM" id="SSF56281">
    <property type="entry name" value="Metallo-hydrolase/oxidoreductase"/>
    <property type="match status" value="1"/>
</dbReference>
<feature type="domain" description="Metallo-beta-lactamase" evidence="1">
    <location>
        <begin position="31"/>
        <end position="231"/>
    </location>
</feature>
<dbReference type="Gene3D" id="3.60.15.10">
    <property type="entry name" value="Ribonuclease Z/Hydroxyacylglutathione hydrolase-like"/>
    <property type="match status" value="1"/>
</dbReference>
<dbReference type="PANTHER" id="PTHR42951">
    <property type="entry name" value="METALLO-BETA-LACTAMASE DOMAIN-CONTAINING"/>
    <property type="match status" value="1"/>
</dbReference>
<dbReference type="Pfam" id="PF00753">
    <property type="entry name" value="Lactamase_B"/>
    <property type="match status" value="1"/>
</dbReference>
<evidence type="ECO:0000313" key="2">
    <source>
        <dbReference type="EMBL" id="SVA88065.1"/>
    </source>
</evidence>
<organism evidence="2">
    <name type="scientific">marine metagenome</name>
    <dbReference type="NCBI Taxonomy" id="408172"/>
    <lineage>
        <taxon>unclassified sequences</taxon>
        <taxon>metagenomes</taxon>
        <taxon>ecological metagenomes</taxon>
    </lineage>
</organism>
<dbReference type="InterPro" id="IPR036866">
    <property type="entry name" value="RibonucZ/Hydroxyglut_hydro"/>
</dbReference>
<sequence length="320" mass="35034">MTLSIRPFTHGLHDLGSGGYAWIQPDGGWGWSNAGLVVDGDESLLVDTLFDLKLTREMLNAMSRAEPTAARSFNTLVNTHANGDHCNGNELVHGAEIISSAATAAELAEESPDRLATMMRNAPSLGETGEFLQRCFGAFDFEGITPTLPTRTFEGTMNVSVGDKEVRLKQVGPCHTKGDILAYVPDDKLIFTGDILFIEGHPILWVGPIANWIDSCDYMLGIDVETVVPGHGPITDKRGVTAVRDYLVYIRDEANKRYRAGLPVYEAAMDISLTDYDNWGDAERIVINVATLYREFGSTEKTGDLFGLMAKADKARRQST</sequence>
<dbReference type="CDD" id="cd16282">
    <property type="entry name" value="metallo-hydrolase-like_MBL-fold"/>
    <property type="match status" value="1"/>
</dbReference>